<reference evidence="2 3" key="1">
    <citation type="submission" date="2015-03" db="EMBL/GenBank/DDBJ databases">
        <authorList>
            <person name="Zheng J."/>
            <person name="Ganezle M."/>
        </authorList>
    </citation>
    <scope>NUCLEOTIDE SEQUENCE [LARGE SCALE GENOMIC DNA]</scope>
    <source>
        <strain evidence="2 3">LP38</strain>
    </source>
</reference>
<feature type="transmembrane region" description="Helical" evidence="1">
    <location>
        <begin position="107"/>
        <end position="126"/>
    </location>
</feature>
<keyword evidence="1" id="KW-0812">Transmembrane</keyword>
<feature type="transmembrane region" description="Helical" evidence="1">
    <location>
        <begin position="381"/>
        <end position="402"/>
    </location>
</feature>
<dbReference type="PANTHER" id="PTHR38454:SF1">
    <property type="entry name" value="INTEGRAL MEMBRANE PROTEIN"/>
    <property type="match status" value="1"/>
</dbReference>
<dbReference type="GO" id="GO:0016740">
    <property type="term" value="F:transferase activity"/>
    <property type="evidence" value="ECO:0007669"/>
    <property type="project" value="UniProtKB-KW"/>
</dbReference>
<keyword evidence="1" id="KW-1133">Transmembrane helix</keyword>
<feature type="transmembrane region" description="Helical" evidence="1">
    <location>
        <begin position="231"/>
        <end position="251"/>
    </location>
</feature>
<organism evidence="2 3">
    <name type="scientific">Levilactobacillus spicheri</name>
    <dbReference type="NCBI Taxonomy" id="216463"/>
    <lineage>
        <taxon>Bacteria</taxon>
        <taxon>Bacillati</taxon>
        <taxon>Bacillota</taxon>
        <taxon>Bacilli</taxon>
        <taxon>Lactobacillales</taxon>
        <taxon>Lactobacillaceae</taxon>
        <taxon>Levilactobacillus</taxon>
    </lineage>
</organism>
<comment type="caution">
    <text evidence="2">The sequence shown here is derived from an EMBL/GenBank/DDBJ whole genome shotgun (WGS) entry which is preliminary data.</text>
</comment>
<dbReference type="PATRIC" id="fig|216463.3.peg.447"/>
<feature type="transmembrane region" description="Helical" evidence="1">
    <location>
        <begin position="408"/>
        <end position="424"/>
    </location>
</feature>
<dbReference type="PANTHER" id="PTHR38454">
    <property type="entry name" value="INTEGRAL MEMBRANE PROTEIN-RELATED"/>
    <property type="match status" value="1"/>
</dbReference>
<proteinExistence type="predicted"/>
<feature type="transmembrane region" description="Helical" evidence="1">
    <location>
        <begin position="351"/>
        <end position="369"/>
    </location>
</feature>
<feature type="transmembrane region" description="Helical" evidence="1">
    <location>
        <begin position="1002"/>
        <end position="1023"/>
    </location>
</feature>
<feature type="transmembrane region" description="Helical" evidence="1">
    <location>
        <begin position="321"/>
        <end position="345"/>
    </location>
</feature>
<feature type="transmembrane region" description="Helical" evidence="1">
    <location>
        <begin position="263"/>
        <end position="281"/>
    </location>
</feature>
<keyword evidence="2" id="KW-0808">Transferase</keyword>
<dbReference type="RefSeq" id="WP_045807312.1">
    <property type="nucleotide sequence ID" value="NZ_JZCR01000015.1"/>
</dbReference>
<dbReference type="Proteomes" id="UP000033491">
    <property type="component" value="Unassembled WGS sequence"/>
</dbReference>
<dbReference type="EMBL" id="JZCR01000015">
    <property type="protein sequence ID" value="KJW12773.1"/>
    <property type="molecule type" value="Genomic_DNA"/>
</dbReference>
<feature type="transmembrane region" description="Helical" evidence="1">
    <location>
        <begin position="12"/>
        <end position="31"/>
    </location>
</feature>
<evidence type="ECO:0000313" key="2">
    <source>
        <dbReference type="EMBL" id="KJW12773.1"/>
    </source>
</evidence>
<feature type="transmembrane region" description="Helical" evidence="1">
    <location>
        <begin position="133"/>
        <end position="152"/>
    </location>
</feature>
<dbReference type="Pfam" id="PF09586">
    <property type="entry name" value="YfhO"/>
    <property type="match status" value="2"/>
</dbReference>
<dbReference type="InterPro" id="IPR018580">
    <property type="entry name" value="Uncharacterised_YfhO"/>
</dbReference>
<gene>
    <name evidence="2" type="ORF">VC81_06730</name>
</gene>
<dbReference type="STRING" id="216463.VC81_06730"/>
<evidence type="ECO:0000313" key="3">
    <source>
        <dbReference type="Proteomes" id="UP000033491"/>
    </source>
</evidence>
<dbReference type="AlphaFoldDB" id="A0A0F3RS04"/>
<dbReference type="OrthoDB" id="9815466at2"/>
<feature type="transmembrane region" description="Helical" evidence="1">
    <location>
        <begin position="293"/>
        <end position="314"/>
    </location>
</feature>
<name>A0A0F3RS04_9LACO</name>
<keyword evidence="1" id="KW-0472">Membrane</keyword>
<accession>A0A0F3RS04</accession>
<sequence length="1033" mass="114725">MKIAHHRWPITVLYTVAFAVIAALSFGIFALSNRTLIWYLDGITQHYPMIIELHRLLVQHGLGGLAGWSWTFGLGVDKLTTLSYYVLGDPFAYLLALLPTRLLESGYGWFVVARLYATGLAFLPLAKTYRFKPLSQLLGSLTYAFTGYSLMIGVHHPFFLMPMIWMPLLFVGIERILRGKNWGVLGLVTGLAILSNFYFAYILGLGSLLYAGIRFWHRKTDRSLLVSGWQALRRFVTAALSGVLLAGIFLVPSLLMMLHSTRAAATFANGLWLYPASYYLKLSNAVLTTGNGLSYWAVLGMSGLTFLGCVYVLVHWKQHRFLAGTLLAIVVGLGFPAVAAFFNVLSTPSNRWLLLAVVPFTLATMVLADHLTELTVVDRRWIGGAAAGLLLCVYLSNGLVFNNPGRNLITYGLFLALTAALVGSGQQPAKLVVPVVCALVGLNLVNNAWGYYDPNASQQATQQLRRGDATKYLTDYYDGAQVVPQASKTFTRVNQLPSFNVFRTAGNNYAMLHNLHGIMSYFSVENGYVGQFSQDLQNSQYQMNSPITQIDNRTGMNHLLGVKTIFARQDQIEDQMALPYGYHVTKKIFAEKPVYALSNGTGTQLLTTNLNFPLVYSQPKALSAAQWRSLSGYDRERSLTQAALVDHPKASQRTTYHSPGKTLDYTVTANTIPVVDSTNKLIQYRLKQAFAGQKNNLNNKQSANFGQTLKMPKLTLDENGLMTKQEEAQYGPMVQLDQNREAVDRVLTQNQEIVARTNEANANGLKQLTSDAQGTPISYTLTIKRPKLAQGTELYLDLSGIEAQRLTTQDQLHAEDNTSVLGATPRSDLTKLNDWRDAVNSPDLGDYWVKAQTRNQTKSFTQLGIDNLSDYEPKHQVLLNLGYSQKKRETVDITFSTTRQITFKSVKLVAMPFNQRYDRQVHAAQKRGLQNAQVRDNRVSGQLTTNQASVLTTSIPYSTGWRLMVDGRTTPTTVVNDGFVGAQIGAGKHQIVLTYQTPGLKLGTAMTGVGLLFLLLGSGWTWFHRPTKRKHKH</sequence>
<protein>
    <submittedName>
        <fullName evidence="2">Glycosyltransferase</fullName>
    </submittedName>
</protein>
<evidence type="ECO:0000256" key="1">
    <source>
        <dbReference type="SAM" id="Phobius"/>
    </source>
</evidence>
<feature type="transmembrane region" description="Helical" evidence="1">
    <location>
        <begin position="184"/>
        <end position="211"/>
    </location>
</feature>